<comment type="caution">
    <text evidence="8">The sequence shown here is derived from an EMBL/GenBank/DDBJ whole genome shotgun (WGS) entry which is preliminary data.</text>
</comment>
<dbReference type="PROSITE" id="PS00463">
    <property type="entry name" value="ZN2_CY6_FUNGAL_1"/>
    <property type="match status" value="1"/>
</dbReference>
<evidence type="ECO:0000256" key="1">
    <source>
        <dbReference type="ARBA" id="ARBA00004123"/>
    </source>
</evidence>
<dbReference type="SUPFAM" id="SSF57701">
    <property type="entry name" value="Zn2/Cys6 DNA-binding domain"/>
    <property type="match status" value="1"/>
</dbReference>
<proteinExistence type="predicted"/>
<feature type="region of interest" description="Disordered" evidence="6">
    <location>
        <begin position="317"/>
        <end position="350"/>
    </location>
</feature>
<feature type="compositionally biased region" description="Basic and acidic residues" evidence="6">
    <location>
        <begin position="143"/>
        <end position="155"/>
    </location>
</feature>
<accession>A0AAD6X818</accession>
<keyword evidence="2" id="KW-0805">Transcription regulation</keyword>
<dbReference type="AlphaFoldDB" id="A0AAD6X818"/>
<dbReference type="Gene3D" id="4.10.240.10">
    <property type="entry name" value="Zn(2)-C6 fungal-type DNA-binding domain"/>
    <property type="match status" value="1"/>
</dbReference>
<dbReference type="Proteomes" id="UP001218188">
    <property type="component" value="Unassembled WGS sequence"/>
</dbReference>
<name>A0AAD6X818_9AGAR</name>
<sequence length="991" mass="103932">MEPIPPSQLPAATAASTIQWVFPPTPNAPPLLIPGRLNPTTGEFIAHDAPRQRISIACTNCRQRRTKCTGTYPSCERCLERKLLCEYPTDRKRGRGPARPKPKLSGPPLPKNVRRLVKIDPGKSGDDYDASDVELEPLQHPSRHGDGHEARDSSHHTSTILPLELSLPPASTPNSHFPGLHEYDYAGSATYSLSSAAYSGSSAPASSSAYPASSSTSPYPTVYAGSFPRRPAPMLPRPYAIATSLTASYYSYYPNPGPSGTTPYYPYPNANPAASLIAMDMDMDMDVNFEREGHVPISALGQDHRAAWPLEAGYALHHQQSDSQSSDSYSNSYSNPDANTHPHPHSHSKVDVDCAYDNADAAREVDHENGADANDNNIDPMLRLPLAPEISHTRTGAPSEDDHALHSNVAQVEGELGLQPPASNGSQTQRHRLQLRTRPALSLNMGFSRGGGSALAARRASSRGSTSLGSAGLTASNTGSAGLGASGNTGSVNPAALRGARSFSTNSAGSTGSGSGWGSGSAESASVGSRSAGSGDSGSSAGWSARLSLAAVRLSEPPSLPANQYGAPAVHIEASGNICGLYFLLVLVSAISWISLTLFIRMANRLTHLPRRPTSAASGSFPLFHGPQTQTHSDSQSPPSYAASPQSYPPSPHSQSPDIIPTTNDNDPRAHSAHPHPPSTHSNSPSPHPSSAHHSHPDPAAIPAHTYPHFSAPPLPVLPQAPSAFMYSAHAHAQTHSHVSRPSSANVSEEQFAELSVMYEPPSMQFPQNRAGAGDAAARVYKYNPEPQYVAPVRAYSGLGTQLVAGQTFMTSMQERMVEFGAVEGGEGIGAWVEPPSMPIARASSASMTRPGSSASARGVQGISSASGSYARTRTRTVSPVQEGGVQTPPSRTDKTTARAVSSYPAPMRAHGSSGEGSLFSPVRARTQTEADSAGAGAGDGGEGEDSLFSSPVRSSGLRSSPVRELVDEDADCETRPSASGSPFSASTITD</sequence>
<evidence type="ECO:0000313" key="9">
    <source>
        <dbReference type="Proteomes" id="UP001218188"/>
    </source>
</evidence>
<feature type="region of interest" description="Disordered" evidence="6">
    <location>
        <begin position="843"/>
        <end position="991"/>
    </location>
</feature>
<feature type="compositionally biased region" description="Basic residues" evidence="6">
    <location>
        <begin position="92"/>
        <end position="102"/>
    </location>
</feature>
<dbReference type="InterPro" id="IPR051711">
    <property type="entry name" value="Stress_Response_Reg"/>
</dbReference>
<feature type="compositionally biased region" description="Low complexity" evidence="6">
    <location>
        <begin position="950"/>
        <end position="964"/>
    </location>
</feature>
<feature type="region of interest" description="Disordered" evidence="6">
    <location>
        <begin position="503"/>
        <end position="539"/>
    </location>
</feature>
<feature type="region of interest" description="Disordered" evidence="6">
    <location>
        <begin position="443"/>
        <end position="473"/>
    </location>
</feature>
<feature type="compositionally biased region" description="Polar residues" evidence="6">
    <location>
        <begin position="977"/>
        <end position="991"/>
    </location>
</feature>
<dbReference type="CDD" id="cd00067">
    <property type="entry name" value="GAL4"/>
    <property type="match status" value="1"/>
</dbReference>
<evidence type="ECO:0000256" key="2">
    <source>
        <dbReference type="ARBA" id="ARBA00023015"/>
    </source>
</evidence>
<feature type="compositionally biased region" description="Low complexity" evidence="6">
    <location>
        <begin position="520"/>
        <end position="539"/>
    </location>
</feature>
<gene>
    <name evidence="8" type="ORF">C8F04DRAFT_1179672</name>
</gene>
<dbReference type="PANTHER" id="PTHR47540">
    <property type="entry name" value="THIAMINE REPRESSIBLE GENES REGULATORY PROTEIN THI5"/>
    <property type="match status" value="1"/>
</dbReference>
<organism evidence="8 9">
    <name type="scientific">Mycena alexandri</name>
    <dbReference type="NCBI Taxonomy" id="1745969"/>
    <lineage>
        <taxon>Eukaryota</taxon>
        <taxon>Fungi</taxon>
        <taxon>Dikarya</taxon>
        <taxon>Basidiomycota</taxon>
        <taxon>Agaricomycotina</taxon>
        <taxon>Agaricomycetes</taxon>
        <taxon>Agaricomycetidae</taxon>
        <taxon>Agaricales</taxon>
        <taxon>Marasmiineae</taxon>
        <taxon>Mycenaceae</taxon>
        <taxon>Mycena</taxon>
    </lineage>
</organism>
<dbReference type="GO" id="GO:0000981">
    <property type="term" value="F:DNA-binding transcription factor activity, RNA polymerase II-specific"/>
    <property type="evidence" value="ECO:0007669"/>
    <property type="project" value="InterPro"/>
</dbReference>
<comment type="subcellular location">
    <subcellularLocation>
        <location evidence="1">Nucleus</location>
    </subcellularLocation>
</comment>
<dbReference type="Pfam" id="PF00172">
    <property type="entry name" value="Zn_clus"/>
    <property type="match status" value="1"/>
</dbReference>
<feature type="compositionally biased region" description="Low complexity" evidence="6">
    <location>
        <begin position="321"/>
        <end position="335"/>
    </location>
</feature>
<feature type="compositionally biased region" description="Low complexity" evidence="6">
    <location>
        <begin position="679"/>
        <end position="705"/>
    </location>
</feature>
<dbReference type="PROSITE" id="PS50048">
    <property type="entry name" value="ZN2_CY6_FUNGAL_2"/>
    <property type="match status" value="1"/>
</dbReference>
<dbReference type="GO" id="GO:0045944">
    <property type="term" value="P:positive regulation of transcription by RNA polymerase II"/>
    <property type="evidence" value="ECO:0007669"/>
    <property type="project" value="TreeGrafter"/>
</dbReference>
<dbReference type="EMBL" id="JARJCM010000032">
    <property type="protein sequence ID" value="KAJ7038361.1"/>
    <property type="molecule type" value="Genomic_DNA"/>
</dbReference>
<reference evidence="8" key="1">
    <citation type="submission" date="2023-03" db="EMBL/GenBank/DDBJ databases">
        <title>Massive genome expansion in bonnet fungi (Mycena s.s.) driven by repeated elements and novel gene families across ecological guilds.</title>
        <authorList>
            <consortium name="Lawrence Berkeley National Laboratory"/>
            <person name="Harder C.B."/>
            <person name="Miyauchi S."/>
            <person name="Viragh M."/>
            <person name="Kuo A."/>
            <person name="Thoen E."/>
            <person name="Andreopoulos B."/>
            <person name="Lu D."/>
            <person name="Skrede I."/>
            <person name="Drula E."/>
            <person name="Henrissat B."/>
            <person name="Morin E."/>
            <person name="Kohler A."/>
            <person name="Barry K."/>
            <person name="LaButti K."/>
            <person name="Morin E."/>
            <person name="Salamov A."/>
            <person name="Lipzen A."/>
            <person name="Mereny Z."/>
            <person name="Hegedus B."/>
            <person name="Baldrian P."/>
            <person name="Stursova M."/>
            <person name="Weitz H."/>
            <person name="Taylor A."/>
            <person name="Grigoriev I.V."/>
            <person name="Nagy L.G."/>
            <person name="Martin F."/>
            <person name="Kauserud H."/>
        </authorList>
    </citation>
    <scope>NUCLEOTIDE SEQUENCE</scope>
    <source>
        <strain evidence="8">CBHHK200</strain>
    </source>
</reference>
<dbReference type="GO" id="GO:0043565">
    <property type="term" value="F:sequence-specific DNA binding"/>
    <property type="evidence" value="ECO:0007669"/>
    <property type="project" value="TreeGrafter"/>
</dbReference>
<feature type="compositionally biased region" description="Polar residues" evidence="6">
    <location>
        <begin position="844"/>
        <end position="880"/>
    </location>
</feature>
<dbReference type="GO" id="GO:0008270">
    <property type="term" value="F:zinc ion binding"/>
    <property type="evidence" value="ECO:0007669"/>
    <property type="project" value="InterPro"/>
</dbReference>
<keyword evidence="9" id="KW-1185">Reference proteome</keyword>
<evidence type="ECO:0000256" key="5">
    <source>
        <dbReference type="ARBA" id="ARBA00023242"/>
    </source>
</evidence>
<feature type="compositionally biased region" description="Low complexity" evidence="6">
    <location>
        <begin position="454"/>
        <end position="473"/>
    </location>
</feature>
<evidence type="ECO:0000313" key="8">
    <source>
        <dbReference type="EMBL" id="KAJ7038361.1"/>
    </source>
</evidence>
<keyword evidence="5" id="KW-0539">Nucleus</keyword>
<keyword evidence="4" id="KW-0804">Transcription</keyword>
<evidence type="ECO:0000256" key="3">
    <source>
        <dbReference type="ARBA" id="ARBA00023125"/>
    </source>
</evidence>
<keyword evidence="3" id="KW-0238">DNA-binding</keyword>
<evidence type="ECO:0000259" key="7">
    <source>
        <dbReference type="PROSITE" id="PS50048"/>
    </source>
</evidence>
<feature type="compositionally biased region" description="Low complexity" evidence="6">
    <location>
        <begin position="633"/>
        <end position="646"/>
    </location>
</feature>
<dbReference type="InterPro" id="IPR001138">
    <property type="entry name" value="Zn2Cys6_DnaBD"/>
</dbReference>
<dbReference type="GO" id="GO:0005634">
    <property type="term" value="C:nucleus"/>
    <property type="evidence" value="ECO:0007669"/>
    <property type="project" value="UniProtKB-SubCell"/>
</dbReference>
<protein>
    <recommendedName>
        <fullName evidence="7">Zn(2)-C6 fungal-type domain-containing protein</fullName>
    </recommendedName>
</protein>
<evidence type="ECO:0000256" key="6">
    <source>
        <dbReference type="SAM" id="MobiDB-lite"/>
    </source>
</evidence>
<dbReference type="InterPro" id="IPR036864">
    <property type="entry name" value="Zn2-C6_fun-type_DNA-bd_sf"/>
</dbReference>
<feature type="region of interest" description="Disordered" evidence="6">
    <location>
        <begin position="89"/>
        <end position="114"/>
    </location>
</feature>
<feature type="region of interest" description="Disordered" evidence="6">
    <location>
        <begin position="137"/>
        <end position="159"/>
    </location>
</feature>
<feature type="domain" description="Zn(2)-C6 fungal-type" evidence="7">
    <location>
        <begin position="57"/>
        <end position="87"/>
    </location>
</feature>
<evidence type="ECO:0000256" key="4">
    <source>
        <dbReference type="ARBA" id="ARBA00023163"/>
    </source>
</evidence>
<dbReference type="SMART" id="SM00066">
    <property type="entry name" value="GAL4"/>
    <property type="match status" value="1"/>
</dbReference>
<dbReference type="PANTHER" id="PTHR47540:SF4">
    <property type="entry name" value="TRANSCRIPTION FACTOR RGLT"/>
    <property type="match status" value="1"/>
</dbReference>
<feature type="region of interest" description="Disordered" evidence="6">
    <location>
        <begin position="614"/>
        <end position="708"/>
    </location>
</feature>